<evidence type="ECO:0000313" key="1">
    <source>
        <dbReference type="EMBL" id="KAJ7221259.1"/>
    </source>
</evidence>
<sequence>MALFLPFVCTPSPRFQYASALPVYHYSVPLLPGVFAGTRAAGAITVPVYAHGTLRASVAAVLRVHAGRRTYGRAAASGAHVEGEARCAEGVHIASAPVSTHLQARRCRTPFRLERIIREGDYSARQWDTQRGTSTDVAADVAVDLALWRGQRRRSREDMPLADDNAMKNLVCEHCWSTVFSPDAFPAMREIPSDSDQWYKEGGFKYETVSWTQLQEVAKLCQFCGIVCSAITQAVVTPLTG</sequence>
<dbReference type="EMBL" id="JARJCW010000008">
    <property type="protein sequence ID" value="KAJ7221259.1"/>
    <property type="molecule type" value="Genomic_DNA"/>
</dbReference>
<keyword evidence="2" id="KW-1185">Reference proteome</keyword>
<dbReference type="AlphaFoldDB" id="A0AAD6YK46"/>
<evidence type="ECO:0000313" key="2">
    <source>
        <dbReference type="Proteomes" id="UP001219525"/>
    </source>
</evidence>
<accession>A0AAD6YK46</accession>
<name>A0AAD6YK46_9AGAR</name>
<protein>
    <submittedName>
        <fullName evidence="1">Uncharacterized protein</fullName>
    </submittedName>
</protein>
<dbReference type="Proteomes" id="UP001219525">
    <property type="component" value="Unassembled WGS sequence"/>
</dbReference>
<comment type="caution">
    <text evidence="1">The sequence shown here is derived from an EMBL/GenBank/DDBJ whole genome shotgun (WGS) entry which is preliminary data.</text>
</comment>
<gene>
    <name evidence="1" type="ORF">GGX14DRAFT_558761</name>
</gene>
<organism evidence="1 2">
    <name type="scientific">Mycena pura</name>
    <dbReference type="NCBI Taxonomy" id="153505"/>
    <lineage>
        <taxon>Eukaryota</taxon>
        <taxon>Fungi</taxon>
        <taxon>Dikarya</taxon>
        <taxon>Basidiomycota</taxon>
        <taxon>Agaricomycotina</taxon>
        <taxon>Agaricomycetes</taxon>
        <taxon>Agaricomycetidae</taxon>
        <taxon>Agaricales</taxon>
        <taxon>Marasmiineae</taxon>
        <taxon>Mycenaceae</taxon>
        <taxon>Mycena</taxon>
    </lineage>
</organism>
<proteinExistence type="predicted"/>
<reference evidence="1" key="1">
    <citation type="submission" date="2023-03" db="EMBL/GenBank/DDBJ databases">
        <title>Massive genome expansion in bonnet fungi (Mycena s.s.) driven by repeated elements and novel gene families across ecological guilds.</title>
        <authorList>
            <consortium name="Lawrence Berkeley National Laboratory"/>
            <person name="Harder C.B."/>
            <person name="Miyauchi S."/>
            <person name="Viragh M."/>
            <person name="Kuo A."/>
            <person name="Thoen E."/>
            <person name="Andreopoulos B."/>
            <person name="Lu D."/>
            <person name="Skrede I."/>
            <person name="Drula E."/>
            <person name="Henrissat B."/>
            <person name="Morin E."/>
            <person name="Kohler A."/>
            <person name="Barry K."/>
            <person name="LaButti K."/>
            <person name="Morin E."/>
            <person name="Salamov A."/>
            <person name="Lipzen A."/>
            <person name="Mereny Z."/>
            <person name="Hegedus B."/>
            <person name="Baldrian P."/>
            <person name="Stursova M."/>
            <person name="Weitz H."/>
            <person name="Taylor A."/>
            <person name="Grigoriev I.V."/>
            <person name="Nagy L.G."/>
            <person name="Martin F."/>
            <person name="Kauserud H."/>
        </authorList>
    </citation>
    <scope>NUCLEOTIDE SEQUENCE</scope>
    <source>
        <strain evidence="1">9144</strain>
    </source>
</reference>